<dbReference type="PaxDb" id="411902-CLOBOL_06497"/>
<sequence length="40" mass="4730">MNPRLSLSSYPFIHSLIFPLKKKGEECPVPLHYIHKIFTF</sequence>
<comment type="caution">
    <text evidence="1">The sequence shown here is derived from an EMBL/GenBank/DDBJ whole genome shotgun (WGS) entry which is preliminary data.</text>
</comment>
<evidence type="ECO:0000313" key="2">
    <source>
        <dbReference type="Proteomes" id="UP000005396"/>
    </source>
</evidence>
<accession>A8S354</accession>
<dbReference type="Proteomes" id="UP000005396">
    <property type="component" value="Unassembled WGS sequence"/>
</dbReference>
<reference evidence="1 2" key="1">
    <citation type="submission" date="2007-08" db="EMBL/GenBank/DDBJ databases">
        <authorList>
            <person name="Fulton L."/>
            <person name="Clifton S."/>
            <person name="Fulton B."/>
            <person name="Xu J."/>
            <person name="Minx P."/>
            <person name="Pepin K.H."/>
            <person name="Johnson M."/>
            <person name="Thiruvilangam P."/>
            <person name="Bhonagiri V."/>
            <person name="Nash W.E."/>
            <person name="Mardis E.R."/>
            <person name="Wilson R.K."/>
        </authorList>
    </citation>
    <scope>NUCLEOTIDE SEQUENCE [LARGE SCALE GENOMIC DNA]</scope>
    <source>
        <strain evidence="2">ATCC BAA-613 / DSM 15670 / CCUG 46953 / JCM 12243 / WAL 16351</strain>
    </source>
</reference>
<dbReference type="HOGENOM" id="CLU_3287323_0_0_9"/>
<proteinExistence type="predicted"/>
<protein>
    <submittedName>
        <fullName evidence="1">Uncharacterized protein</fullName>
    </submittedName>
</protein>
<gene>
    <name evidence="1" type="ORF">CLOBOL_06497</name>
</gene>
<name>A8S354_ENTBW</name>
<evidence type="ECO:0000313" key="1">
    <source>
        <dbReference type="EMBL" id="EDP13258.1"/>
    </source>
</evidence>
<reference evidence="1 2" key="2">
    <citation type="submission" date="2007-09" db="EMBL/GenBank/DDBJ databases">
        <title>Draft genome sequence of Clostridium bolteae (ATCC BAA-613).</title>
        <authorList>
            <person name="Sudarsanam P."/>
            <person name="Ley R."/>
            <person name="Guruge J."/>
            <person name="Turnbaugh P.J."/>
            <person name="Mahowald M."/>
            <person name="Liep D."/>
            <person name="Gordon J."/>
        </authorList>
    </citation>
    <scope>NUCLEOTIDE SEQUENCE [LARGE SCALE GENOMIC DNA]</scope>
    <source>
        <strain evidence="2">ATCC BAA-613 / DSM 15670 / CCUG 46953 / JCM 12243 / WAL 16351</strain>
    </source>
</reference>
<organism evidence="1 2">
    <name type="scientific">Enterocloster bolteae (strain ATCC BAA-613 / DSM 15670 / CCUG 46953 / JCM 12243 / WAL 16351)</name>
    <name type="common">Clostridium bolteae</name>
    <dbReference type="NCBI Taxonomy" id="411902"/>
    <lineage>
        <taxon>Bacteria</taxon>
        <taxon>Bacillati</taxon>
        <taxon>Bacillota</taxon>
        <taxon>Clostridia</taxon>
        <taxon>Lachnospirales</taxon>
        <taxon>Lachnospiraceae</taxon>
        <taxon>Enterocloster</taxon>
    </lineage>
</organism>
<dbReference type="AlphaFoldDB" id="A8S354"/>
<dbReference type="EMBL" id="ABCC02000053">
    <property type="protein sequence ID" value="EDP13258.1"/>
    <property type="molecule type" value="Genomic_DNA"/>
</dbReference>